<dbReference type="Gene3D" id="3.30.390.50">
    <property type="entry name" value="CO dehydrogenase flavoprotein, C-terminal domain"/>
    <property type="match status" value="1"/>
</dbReference>
<dbReference type="InterPro" id="IPR051312">
    <property type="entry name" value="Diverse_Substr_Oxidored"/>
</dbReference>
<dbReference type="OrthoDB" id="9793944at2"/>
<evidence type="ECO:0000256" key="2">
    <source>
        <dbReference type="ARBA" id="ARBA00022827"/>
    </source>
</evidence>
<dbReference type="InterPro" id="IPR016169">
    <property type="entry name" value="FAD-bd_PCMH_sub2"/>
</dbReference>
<dbReference type="EMBL" id="SMOD01000017">
    <property type="protein sequence ID" value="TDG05966.1"/>
    <property type="molecule type" value="Genomic_DNA"/>
</dbReference>
<gene>
    <name evidence="5" type="ORF">E1N52_22260</name>
</gene>
<dbReference type="Pfam" id="PF03450">
    <property type="entry name" value="CO_deh_flav_C"/>
    <property type="match status" value="1"/>
</dbReference>
<dbReference type="InterPro" id="IPR016167">
    <property type="entry name" value="FAD-bd_PCMH_sub1"/>
</dbReference>
<dbReference type="PROSITE" id="PS51387">
    <property type="entry name" value="FAD_PCMH"/>
    <property type="match status" value="1"/>
</dbReference>
<dbReference type="RefSeq" id="WP_133184893.1">
    <property type="nucleotide sequence ID" value="NZ_SMOD01000017.1"/>
</dbReference>
<dbReference type="InterPro" id="IPR005107">
    <property type="entry name" value="CO_DH_flav_C"/>
</dbReference>
<dbReference type="Gene3D" id="3.30.43.10">
    <property type="entry name" value="Uridine Diphospho-n-acetylenolpyruvylglucosamine Reductase, domain 2"/>
    <property type="match status" value="1"/>
</dbReference>
<dbReference type="SMART" id="SM01092">
    <property type="entry name" value="CO_deh_flav_C"/>
    <property type="match status" value="1"/>
</dbReference>
<dbReference type="PANTHER" id="PTHR42659:SF2">
    <property type="entry name" value="XANTHINE DEHYDROGENASE SUBUNIT C-RELATED"/>
    <property type="match status" value="1"/>
</dbReference>
<evidence type="ECO:0000256" key="1">
    <source>
        <dbReference type="ARBA" id="ARBA00022630"/>
    </source>
</evidence>
<dbReference type="InterPro" id="IPR002346">
    <property type="entry name" value="Mopterin_DH_FAD-bd"/>
</dbReference>
<dbReference type="GO" id="GO:0071949">
    <property type="term" value="F:FAD binding"/>
    <property type="evidence" value="ECO:0007669"/>
    <property type="project" value="InterPro"/>
</dbReference>
<comment type="caution">
    <text evidence="5">The sequence shown here is derived from an EMBL/GenBank/DDBJ whole genome shotgun (WGS) entry which is preliminary data.</text>
</comment>
<accession>A0A4R5LC68</accession>
<evidence type="ECO:0000313" key="6">
    <source>
        <dbReference type="Proteomes" id="UP000295606"/>
    </source>
</evidence>
<dbReference type="AlphaFoldDB" id="A0A4R5LC68"/>
<dbReference type="InterPro" id="IPR036683">
    <property type="entry name" value="CO_DH_flav_C_dom_sf"/>
</dbReference>
<reference evidence="5 6" key="1">
    <citation type="submission" date="2019-03" db="EMBL/GenBank/DDBJ databases">
        <title>Paraburkholderia sp. isolated from native Mimosa gymnas in Guartela State Park, Brazil.</title>
        <authorList>
            <person name="Paulitsch F."/>
            <person name="Hungria M."/>
            <person name="Delamuta J.R.M."/>
            <person name="Ribeiro R.A."/>
            <person name="Dall'Agnol R."/>
            <person name="Silva J.S.B."/>
        </authorList>
    </citation>
    <scope>NUCLEOTIDE SEQUENCE [LARGE SCALE GENOMIC DNA]</scope>
    <source>
        <strain evidence="5 6">CNPSo 3008</strain>
    </source>
</reference>
<dbReference type="PANTHER" id="PTHR42659">
    <property type="entry name" value="XANTHINE DEHYDROGENASE SUBUNIT C-RELATED"/>
    <property type="match status" value="1"/>
</dbReference>
<keyword evidence="2" id="KW-0274">FAD</keyword>
<keyword evidence="3" id="KW-0560">Oxidoreductase</keyword>
<dbReference type="Pfam" id="PF00941">
    <property type="entry name" value="FAD_binding_5"/>
    <property type="match status" value="1"/>
</dbReference>
<dbReference type="SUPFAM" id="SSF55447">
    <property type="entry name" value="CO dehydrogenase flavoprotein C-terminal domain-like"/>
    <property type="match status" value="1"/>
</dbReference>
<dbReference type="Gene3D" id="3.30.465.10">
    <property type="match status" value="1"/>
</dbReference>
<dbReference type="InterPro" id="IPR016166">
    <property type="entry name" value="FAD-bd_PCMH"/>
</dbReference>
<dbReference type="InterPro" id="IPR036318">
    <property type="entry name" value="FAD-bd_PCMH-like_sf"/>
</dbReference>
<evidence type="ECO:0000313" key="5">
    <source>
        <dbReference type="EMBL" id="TDG05966.1"/>
    </source>
</evidence>
<feature type="domain" description="FAD-binding PCMH-type" evidence="4">
    <location>
        <begin position="1"/>
        <end position="176"/>
    </location>
</feature>
<dbReference type="GO" id="GO:0016491">
    <property type="term" value="F:oxidoreductase activity"/>
    <property type="evidence" value="ECO:0007669"/>
    <property type="project" value="UniProtKB-KW"/>
</dbReference>
<organism evidence="5 6">
    <name type="scientific">Paraburkholderia guartelaensis</name>
    <dbReference type="NCBI Taxonomy" id="2546446"/>
    <lineage>
        <taxon>Bacteria</taxon>
        <taxon>Pseudomonadati</taxon>
        <taxon>Pseudomonadota</taxon>
        <taxon>Betaproteobacteria</taxon>
        <taxon>Burkholderiales</taxon>
        <taxon>Burkholderiaceae</taxon>
        <taxon>Paraburkholderia</taxon>
    </lineage>
</organism>
<dbReference type="SUPFAM" id="SSF56176">
    <property type="entry name" value="FAD-binding/transporter-associated domain-like"/>
    <property type="match status" value="1"/>
</dbReference>
<proteinExistence type="predicted"/>
<evidence type="ECO:0000256" key="3">
    <source>
        <dbReference type="ARBA" id="ARBA00023002"/>
    </source>
</evidence>
<protein>
    <submittedName>
        <fullName evidence="5">Xanthine dehydrogenase family protein subunit M</fullName>
    </submittedName>
</protein>
<keyword evidence="1" id="KW-0285">Flavoprotein</keyword>
<sequence length="288" mass="31265">MKSAPFTWHRPESVARAVELLSTLDNARIVAGGQTLMPMLAMRYAYVDHLVDVNAIPGLDGIALEGGELCIGALVRQRDIEQSPLIHQYAPLMVEAYRLVGHIQTRNRGTFVGSVCNFDPASEQPALAEIFNATIVAVGPDGERRIPFHEFACGFMTTSIEPDEMVTQIRLRIWNGPHGYAFEEFARRHGDFAIVGAAAMVSVDVNRAINRADVVLCGMGGKPCRLQLDDVLQGQQPSDGLAKAAAERASWIDALSDTSASAAYRKRLACTVTERALGRAFARALNAS</sequence>
<name>A0A4R5LC68_9BURK</name>
<evidence type="ECO:0000259" key="4">
    <source>
        <dbReference type="PROSITE" id="PS51387"/>
    </source>
</evidence>
<dbReference type="Proteomes" id="UP000295606">
    <property type="component" value="Unassembled WGS sequence"/>
</dbReference>